<dbReference type="Pfam" id="PF24764">
    <property type="entry name" value="rva_4"/>
    <property type="match status" value="1"/>
</dbReference>
<dbReference type="PANTHER" id="PTHR46177:SF1">
    <property type="entry name" value="INTEGRASE CATALYTIC DOMAIN-CONTAINING PROTEIN"/>
    <property type="match status" value="1"/>
</dbReference>
<reference evidence="2 3" key="1">
    <citation type="journal article" date="2021" name="Environ. Microbiol.">
        <title>Gene family expansions and transcriptome signatures uncover fungal adaptations to wood decay.</title>
        <authorList>
            <person name="Hage H."/>
            <person name="Miyauchi S."/>
            <person name="Viragh M."/>
            <person name="Drula E."/>
            <person name="Min B."/>
            <person name="Chaduli D."/>
            <person name="Navarro D."/>
            <person name="Favel A."/>
            <person name="Norest M."/>
            <person name="Lesage-Meessen L."/>
            <person name="Balint B."/>
            <person name="Merenyi Z."/>
            <person name="de Eugenio L."/>
            <person name="Morin E."/>
            <person name="Martinez A.T."/>
            <person name="Baldrian P."/>
            <person name="Stursova M."/>
            <person name="Martinez M.J."/>
            <person name="Novotny C."/>
            <person name="Magnuson J.K."/>
            <person name="Spatafora J.W."/>
            <person name="Maurice S."/>
            <person name="Pangilinan J."/>
            <person name="Andreopoulos W."/>
            <person name="LaButti K."/>
            <person name="Hundley H."/>
            <person name="Na H."/>
            <person name="Kuo A."/>
            <person name="Barry K."/>
            <person name="Lipzen A."/>
            <person name="Henrissat B."/>
            <person name="Riley R."/>
            <person name="Ahrendt S."/>
            <person name="Nagy L.G."/>
            <person name="Grigoriev I.V."/>
            <person name="Martin F."/>
            <person name="Rosso M.N."/>
        </authorList>
    </citation>
    <scope>NUCLEOTIDE SEQUENCE [LARGE SCALE GENOMIC DNA]</scope>
    <source>
        <strain evidence="2 3">CIRM-BRFM 1785</strain>
    </source>
</reference>
<dbReference type="Proteomes" id="UP000814176">
    <property type="component" value="Unassembled WGS sequence"/>
</dbReference>
<proteinExistence type="predicted"/>
<dbReference type="GeneID" id="72007622"/>
<evidence type="ECO:0000313" key="3">
    <source>
        <dbReference type="Proteomes" id="UP000814176"/>
    </source>
</evidence>
<evidence type="ECO:0000259" key="1">
    <source>
        <dbReference type="Pfam" id="PF24764"/>
    </source>
</evidence>
<accession>A0ABQ8KUY1</accession>
<organism evidence="2 3">
    <name type="scientific">Rhodofomes roseus</name>
    <dbReference type="NCBI Taxonomy" id="34475"/>
    <lineage>
        <taxon>Eukaryota</taxon>
        <taxon>Fungi</taxon>
        <taxon>Dikarya</taxon>
        <taxon>Basidiomycota</taxon>
        <taxon>Agaricomycotina</taxon>
        <taxon>Agaricomycetes</taxon>
        <taxon>Polyporales</taxon>
        <taxon>Rhodofomes</taxon>
    </lineage>
</organism>
<keyword evidence="3" id="KW-1185">Reference proteome</keyword>
<dbReference type="PANTHER" id="PTHR46177">
    <property type="entry name" value="INTEGRASE CATALYTIC DOMAIN-CONTAINING PROTEIN"/>
    <property type="match status" value="1"/>
</dbReference>
<feature type="domain" description="Integrase core" evidence="1">
    <location>
        <begin position="235"/>
        <end position="412"/>
    </location>
</feature>
<sequence length="518" mass="59147">MSSFLLAVLEHVKVPPPLPVSIPDNITVDVSDGSADLPSHMLAVCKKDIAEGECNIIATLVAHECVWGHQLTPAQITIPIVPLSLLSPEHFRELMGYIFTVWCFTAPADIIRGHVTYYYTLGLSDSKIAESCQQHFNTEVYGLSNTTVKRLRAQWNLPKTRQQNHTAVSIDPYCRALKARYPTYGARQMTSTLRITYNIRVSESMVGKWLKEFEPNAVQARKHRKFKRHQFWAAGVNDVWAFDQHDKWARFGLFLHLCIEPVAGEIKWLKIWWNNSNPRLITSYYLEAVRSIGAVPLVTQSDPGSENFGIANAQTYMRHTLDPTLADTLQHRWMRGHMNIKPEIMWSVLNRSWKPGFEAKLQYGIDNGWYNPANELETLVFRWLAIPWLQAELDAWALHFNSTPRRASKHKVLPQGIPTMIAQNPAAFNVVDFKIPVPADLVDEVEELWAPPDHPVFECVPPYIAGKLEEAIEALGRPAISMETFWAIYLQVLEYIRKISPSELASTPQHSQHYCKYL</sequence>
<comment type="caution">
    <text evidence="2">The sequence shown here is derived from an EMBL/GenBank/DDBJ whole genome shotgun (WGS) entry which is preliminary data.</text>
</comment>
<name>A0ABQ8KUY1_9APHY</name>
<protein>
    <recommendedName>
        <fullName evidence="1">Integrase core domain-containing protein</fullName>
    </recommendedName>
</protein>
<dbReference type="EMBL" id="JADCUA010000002">
    <property type="protein sequence ID" value="KAH9842488.1"/>
    <property type="molecule type" value="Genomic_DNA"/>
</dbReference>
<gene>
    <name evidence="2" type="ORF">C8Q71DRAFT_853036</name>
</gene>
<dbReference type="InterPro" id="IPR058913">
    <property type="entry name" value="Integrase_dom_put"/>
</dbReference>
<dbReference type="RefSeq" id="XP_047783535.1">
    <property type="nucleotide sequence ID" value="XM_047926890.1"/>
</dbReference>
<evidence type="ECO:0000313" key="2">
    <source>
        <dbReference type="EMBL" id="KAH9842488.1"/>
    </source>
</evidence>